<keyword evidence="1" id="KW-0808">Transferase</keyword>
<dbReference type="PIRSF" id="PIRSF018637">
    <property type="entry name" value="TrmK"/>
    <property type="match status" value="1"/>
</dbReference>
<dbReference type="Gene3D" id="3.40.50.150">
    <property type="entry name" value="Vaccinia Virus protein VP39"/>
    <property type="match status" value="1"/>
</dbReference>
<protein>
    <submittedName>
        <fullName evidence="1">SAM-dependent methyltransferase</fullName>
    </submittedName>
</protein>
<dbReference type="EMBL" id="JACJVO010000002">
    <property type="protein sequence ID" value="MBB6729693.1"/>
    <property type="molecule type" value="Genomic_DNA"/>
</dbReference>
<dbReference type="InterPro" id="IPR029063">
    <property type="entry name" value="SAM-dependent_MTases_sf"/>
</dbReference>
<gene>
    <name evidence="1" type="ORF">H7C18_02135</name>
</gene>
<keyword evidence="2" id="KW-1185">Reference proteome</keyword>
<dbReference type="RefSeq" id="WP_185127361.1">
    <property type="nucleotide sequence ID" value="NZ_JACJVO010000002.1"/>
</dbReference>
<comment type="caution">
    <text evidence="1">The sequence shown here is derived from an EMBL/GenBank/DDBJ whole genome shotgun (WGS) entry which is preliminary data.</text>
</comment>
<dbReference type="AlphaFoldDB" id="A0A7X0SL22"/>
<evidence type="ECO:0000313" key="2">
    <source>
        <dbReference type="Proteomes" id="UP000564644"/>
    </source>
</evidence>
<proteinExistence type="predicted"/>
<evidence type="ECO:0000313" key="1">
    <source>
        <dbReference type="EMBL" id="MBB6729693.1"/>
    </source>
</evidence>
<organism evidence="1 2">
    <name type="scientific">Cohnella zeiphila</name>
    <dbReference type="NCBI Taxonomy" id="2761120"/>
    <lineage>
        <taxon>Bacteria</taxon>
        <taxon>Bacillati</taxon>
        <taxon>Bacillota</taxon>
        <taxon>Bacilli</taxon>
        <taxon>Bacillales</taxon>
        <taxon>Paenibacillaceae</taxon>
        <taxon>Cohnella</taxon>
    </lineage>
</organism>
<dbReference type="SUPFAM" id="SSF53335">
    <property type="entry name" value="S-adenosyl-L-methionine-dependent methyltransferases"/>
    <property type="match status" value="1"/>
</dbReference>
<sequence length="265" mass="29013">MTRSQRAGADVKLSGRLAALADWVPEGARFADIGTDHALLPVYLAAGGRVPFAVAGDVNKGPVEAAQRQVKAAGLDGIVSVRQGDGLTVLKPGEVDTVCIAGMGGSLMVRLLEEAGRRLDGVRTLILSPHVAEDQVRQWLVDHAYVLIEEKLLEEDGEIYTMLKAERDGEAEAKKRNAELYDPSLLGFGSAEVPVPLIREMGPLLLRGSDETFRRKWESELAKRETIRERLRLSQSDEAARKALEWEKAIAKIKEVLACWPAAKR</sequence>
<dbReference type="GO" id="GO:0160105">
    <property type="term" value="F:tRNA (adenine(22)-N1)-methyltransferase activity"/>
    <property type="evidence" value="ECO:0007669"/>
    <property type="project" value="InterPro"/>
</dbReference>
<dbReference type="Pfam" id="PF04816">
    <property type="entry name" value="TrmK"/>
    <property type="match status" value="1"/>
</dbReference>
<reference evidence="1 2" key="1">
    <citation type="submission" date="2020-08" db="EMBL/GenBank/DDBJ databases">
        <title>Cohnella phylogeny.</title>
        <authorList>
            <person name="Dunlap C."/>
        </authorList>
    </citation>
    <scope>NUCLEOTIDE SEQUENCE [LARGE SCALE GENOMIC DNA]</scope>
    <source>
        <strain evidence="1 2">CBP 2801</strain>
    </source>
</reference>
<keyword evidence="1" id="KW-0489">Methyltransferase</keyword>
<dbReference type="Proteomes" id="UP000564644">
    <property type="component" value="Unassembled WGS sequence"/>
</dbReference>
<dbReference type="PANTHER" id="PTHR38451">
    <property type="entry name" value="TRNA (ADENINE(22)-N(1))-METHYLTRANSFERASE"/>
    <property type="match status" value="1"/>
</dbReference>
<name>A0A7X0SL22_9BACL</name>
<dbReference type="InterPro" id="IPR006901">
    <property type="entry name" value="TrmK"/>
</dbReference>
<dbReference type="PANTHER" id="PTHR38451:SF1">
    <property type="entry name" value="TRNA (ADENINE(22)-N(1))-METHYLTRANSFERASE"/>
    <property type="match status" value="1"/>
</dbReference>
<accession>A0A7X0SL22</accession>
<dbReference type="Gene3D" id="1.10.287.1890">
    <property type="match status" value="1"/>
</dbReference>
<dbReference type="GO" id="GO:0032259">
    <property type="term" value="P:methylation"/>
    <property type="evidence" value="ECO:0007669"/>
    <property type="project" value="UniProtKB-KW"/>
</dbReference>